<keyword evidence="9" id="KW-0378">Hydrolase</keyword>
<protein>
    <recommendedName>
        <fullName evidence="18">AIG1-type G domain-containing protein</fullName>
    </recommendedName>
</protein>
<name>A0A1L7XLR9_9HELO</name>
<dbReference type="Proteomes" id="UP000184330">
    <property type="component" value="Unassembled WGS sequence"/>
</dbReference>
<dbReference type="InterPro" id="IPR027417">
    <property type="entry name" value="P-loop_NTPase"/>
</dbReference>
<feature type="region of interest" description="Disordered" evidence="17">
    <location>
        <begin position="185"/>
        <end position="217"/>
    </location>
</feature>
<evidence type="ECO:0000256" key="4">
    <source>
        <dbReference type="ARBA" id="ARBA00022528"/>
    </source>
</evidence>
<evidence type="ECO:0000256" key="8">
    <source>
        <dbReference type="ARBA" id="ARBA00022741"/>
    </source>
</evidence>
<dbReference type="EMBL" id="FJOG01000034">
    <property type="protein sequence ID" value="CZR65995.1"/>
    <property type="molecule type" value="Genomic_DNA"/>
</dbReference>
<dbReference type="InterPro" id="IPR006703">
    <property type="entry name" value="G_AIG1"/>
</dbReference>
<keyword evidence="7" id="KW-0479">Metal-binding</keyword>
<keyword evidence="15" id="KW-0472">Membrane</keyword>
<dbReference type="GO" id="GO:0015031">
    <property type="term" value="P:protein transport"/>
    <property type="evidence" value="ECO:0007669"/>
    <property type="project" value="UniProtKB-KW"/>
</dbReference>
<evidence type="ECO:0000256" key="5">
    <source>
        <dbReference type="ARBA" id="ARBA00022640"/>
    </source>
</evidence>
<keyword evidence="6" id="KW-0812">Transmembrane</keyword>
<dbReference type="AlphaFoldDB" id="A0A1L7XLR9"/>
<dbReference type="PANTHER" id="PTHR10903">
    <property type="entry name" value="GTPASE, IMAP FAMILY MEMBER-RELATED"/>
    <property type="match status" value="1"/>
</dbReference>
<evidence type="ECO:0000256" key="7">
    <source>
        <dbReference type="ARBA" id="ARBA00022723"/>
    </source>
</evidence>
<feature type="region of interest" description="Disordered" evidence="17">
    <location>
        <begin position="309"/>
        <end position="365"/>
    </location>
</feature>
<evidence type="ECO:0000256" key="6">
    <source>
        <dbReference type="ARBA" id="ARBA00022692"/>
    </source>
</evidence>
<keyword evidence="20" id="KW-1185">Reference proteome</keyword>
<dbReference type="CDD" id="cd00882">
    <property type="entry name" value="Ras_like_GTPase"/>
    <property type="match status" value="1"/>
</dbReference>
<accession>A0A1L7XLR9</accession>
<dbReference type="Pfam" id="PF04548">
    <property type="entry name" value="AIG1"/>
    <property type="match status" value="1"/>
</dbReference>
<feature type="compositionally biased region" description="Basic and acidic residues" evidence="17">
    <location>
        <begin position="309"/>
        <end position="319"/>
    </location>
</feature>
<keyword evidence="8" id="KW-0547">Nucleotide-binding</keyword>
<keyword evidence="12" id="KW-0653">Protein transport</keyword>
<evidence type="ECO:0000256" key="14">
    <source>
        <dbReference type="ARBA" id="ARBA00023134"/>
    </source>
</evidence>
<evidence type="ECO:0000256" key="3">
    <source>
        <dbReference type="ARBA" id="ARBA00022448"/>
    </source>
</evidence>
<evidence type="ECO:0000256" key="13">
    <source>
        <dbReference type="ARBA" id="ARBA00022989"/>
    </source>
</evidence>
<evidence type="ECO:0000256" key="9">
    <source>
        <dbReference type="ARBA" id="ARBA00022801"/>
    </source>
</evidence>
<dbReference type="PANTHER" id="PTHR10903:SF135">
    <property type="entry name" value="TRANSLOCASE OF CHLOROPLAST 120, CHLOROPLASTIC-RELATED"/>
    <property type="match status" value="1"/>
</dbReference>
<comment type="cofactor">
    <cofactor evidence="1">
        <name>Mg(2+)</name>
        <dbReference type="ChEBI" id="CHEBI:18420"/>
    </cofactor>
</comment>
<evidence type="ECO:0000313" key="20">
    <source>
        <dbReference type="Proteomes" id="UP000184330"/>
    </source>
</evidence>
<dbReference type="GO" id="GO:0016787">
    <property type="term" value="F:hydrolase activity"/>
    <property type="evidence" value="ECO:0007669"/>
    <property type="project" value="UniProtKB-KW"/>
</dbReference>
<evidence type="ECO:0000256" key="1">
    <source>
        <dbReference type="ARBA" id="ARBA00001946"/>
    </source>
</evidence>
<evidence type="ECO:0000256" key="16">
    <source>
        <dbReference type="ARBA" id="ARBA00024013"/>
    </source>
</evidence>
<keyword evidence="4" id="KW-0150">Chloroplast</keyword>
<gene>
    <name evidence="19" type="ORF">PAC_15895</name>
</gene>
<dbReference type="InterPro" id="IPR045058">
    <property type="entry name" value="GIMA/IAN/Toc"/>
</dbReference>
<keyword evidence="11" id="KW-0460">Magnesium</keyword>
<keyword evidence="13" id="KW-1133">Transmembrane helix</keyword>
<keyword evidence="5" id="KW-0934">Plastid</keyword>
<evidence type="ECO:0000256" key="15">
    <source>
        <dbReference type="ARBA" id="ARBA00023136"/>
    </source>
</evidence>
<evidence type="ECO:0000256" key="2">
    <source>
        <dbReference type="ARBA" id="ARBA00004167"/>
    </source>
</evidence>
<feature type="compositionally biased region" description="Basic and acidic residues" evidence="17">
    <location>
        <begin position="429"/>
        <end position="439"/>
    </location>
</feature>
<evidence type="ECO:0000256" key="10">
    <source>
        <dbReference type="ARBA" id="ARBA00022805"/>
    </source>
</evidence>
<organism evidence="19 20">
    <name type="scientific">Phialocephala subalpina</name>
    <dbReference type="NCBI Taxonomy" id="576137"/>
    <lineage>
        <taxon>Eukaryota</taxon>
        <taxon>Fungi</taxon>
        <taxon>Dikarya</taxon>
        <taxon>Ascomycota</taxon>
        <taxon>Pezizomycotina</taxon>
        <taxon>Leotiomycetes</taxon>
        <taxon>Helotiales</taxon>
        <taxon>Mollisiaceae</taxon>
        <taxon>Phialocephala</taxon>
        <taxon>Phialocephala fortinii species complex</taxon>
    </lineage>
</organism>
<evidence type="ECO:0000313" key="19">
    <source>
        <dbReference type="EMBL" id="CZR65995.1"/>
    </source>
</evidence>
<dbReference type="OrthoDB" id="8954335at2759"/>
<keyword evidence="14" id="KW-0342">GTP-binding</keyword>
<evidence type="ECO:0000259" key="18">
    <source>
        <dbReference type="Pfam" id="PF04548"/>
    </source>
</evidence>
<comment type="subcellular location">
    <subcellularLocation>
        <location evidence="2">Membrane</location>
        <topology evidence="2">Single-pass membrane protein</topology>
    </subcellularLocation>
    <subcellularLocation>
        <location evidence="16">Plastid</location>
        <location evidence="16">Chloroplast outer membrane</location>
    </subcellularLocation>
</comment>
<reference evidence="19 20" key="1">
    <citation type="submission" date="2016-03" db="EMBL/GenBank/DDBJ databases">
        <authorList>
            <person name="Ploux O."/>
        </authorList>
    </citation>
    <scope>NUCLEOTIDE SEQUENCE [LARGE SCALE GENOMIC DNA]</scope>
    <source>
        <strain evidence="19 20">UAMH 11012</strain>
    </source>
</reference>
<feature type="domain" description="AIG1-type G" evidence="18">
    <location>
        <begin position="16"/>
        <end position="152"/>
    </location>
</feature>
<dbReference type="GO" id="GO:0016020">
    <property type="term" value="C:membrane"/>
    <property type="evidence" value="ECO:0007669"/>
    <property type="project" value="UniProtKB-SubCell"/>
</dbReference>
<evidence type="ECO:0000256" key="12">
    <source>
        <dbReference type="ARBA" id="ARBA00022927"/>
    </source>
</evidence>
<feature type="compositionally biased region" description="Polar residues" evidence="17">
    <location>
        <begin position="323"/>
        <end position="349"/>
    </location>
</feature>
<keyword evidence="3" id="KW-0813">Transport</keyword>
<dbReference type="GO" id="GO:0046872">
    <property type="term" value="F:metal ion binding"/>
    <property type="evidence" value="ECO:0007669"/>
    <property type="project" value="UniProtKB-KW"/>
</dbReference>
<sequence>MERDTSQTPLPRRGAIMLMGITGSGKSTFIASLTDEKSRVGKSLESCTKICEAIEYQGDNHYDTIFLIDTPGFDDTSRSETEILREIAGALQVLTNLRVDLYGIIYLHRITDPRVSGAAMKSLRVLEKICGDEAYRNVFLVTTMWNRLEDTEGGDKIGEDREAGLCEKPFWGTLREEGAMAMRLSTRNKSSDTKESLNQKGAMAEKLGGPNKLPSSIEPQIMNEKEIVRIVSLHTPIPLLIQKEMNESREIRYLGNTSAGLYLEENMNALQRRHEKDLAALHKELEDAAKENDKETMISVKEDLERSIKETEKVEEQRRVLRSTKSSPIGVTPSKLLQQPLGTTTSIPNPASEESRLSRKPVPVPVTADILNSKFKDLRDGYNSSVSKRGGGPSGASDLRPSSNMGKPPPPPRPATSGSPKSGDNDTPEEQKSPDESKHKGTSNQQSPKIVPKEVQSAGTQTGALSGCDKIEAPAPASGTSDPGKFGITSGIVEGRKKLFDLLRKKPTSGEDHQYDKTLAVPAAQVAMSSKVKTGAVGK</sequence>
<keyword evidence="10" id="KW-1002">Plastid outer membrane</keyword>
<dbReference type="SUPFAM" id="SSF52540">
    <property type="entry name" value="P-loop containing nucleoside triphosphate hydrolases"/>
    <property type="match status" value="1"/>
</dbReference>
<evidence type="ECO:0000256" key="17">
    <source>
        <dbReference type="SAM" id="MobiDB-lite"/>
    </source>
</evidence>
<feature type="region of interest" description="Disordered" evidence="17">
    <location>
        <begin position="379"/>
        <end position="489"/>
    </location>
</feature>
<dbReference type="GO" id="GO:0005525">
    <property type="term" value="F:GTP binding"/>
    <property type="evidence" value="ECO:0007669"/>
    <property type="project" value="UniProtKB-KW"/>
</dbReference>
<dbReference type="Gene3D" id="3.40.50.300">
    <property type="entry name" value="P-loop containing nucleotide triphosphate hydrolases"/>
    <property type="match status" value="1"/>
</dbReference>
<proteinExistence type="predicted"/>
<evidence type="ECO:0000256" key="11">
    <source>
        <dbReference type="ARBA" id="ARBA00022842"/>
    </source>
</evidence>